<proteinExistence type="predicted"/>
<comment type="caution">
    <text evidence="2">The sequence shown here is derived from an EMBL/GenBank/DDBJ whole genome shotgun (WGS) entry which is preliminary data.</text>
</comment>
<keyword evidence="3" id="KW-1185">Reference proteome</keyword>
<sequence>MARLEPMDTVSRSFTQITSWASERHWRSQHERRYTWSCSAICKYGEAFQESYFQLDEAGTCGYCGEEFLHSGQGSSAGVPKQTTKEDEQERERHVRDVYQFRQYKVQVFNREENSDSIYSDVMVE</sequence>
<dbReference type="EMBL" id="JAGPYM010000069">
    <property type="protein sequence ID" value="KAH6869583.1"/>
    <property type="molecule type" value="Genomic_DNA"/>
</dbReference>
<accession>A0A9P8VQJ2</accession>
<dbReference type="OrthoDB" id="3524154at2759"/>
<dbReference type="AlphaFoldDB" id="A0A9P8VQJ2"/>
<feature type="region of interest" description="Disordered" evidence="1">
    <location>
        <begin position="72"/>
        <end position="93"/>
    </location>
</feature>
<evidence type="ECO:0000313" key="3">
    <source>
        <dbReference type="Proteomes" id="UP000777438"/>
    </source>
</evidence>
<dbReference type="Proteomes" id="UP000777438">
    <property type="component" value="Unassembled WGS sequence"/>
</dbReference>
<reference evidence="2 3" key="1">
    <citation type="journal article" date="2021" name="Nat. Commun.">
        <title>Genetic determinants of endophytism in the Arabidopsis root mycobiome.</title>
        <authorList>
            <person name="Mesny F."/>
            <person name="Miyauchi S."/>
            <person name="Thiergart T."/>
            <person name="Pickel B."/>
            <person name="Atanasova L."/>
            <person name="Karlsson M."/>
            <person name="Huettel B."/>
            <person name="Barry K.W."/>
            <person name="Haridas S."/>
            <person name="Chen C."/>
            <person name="Bauer D."/>
            <person name="Andreopoulos W."/>
            <person name="Pangilinan J."/>
            <person name="LaButti K."/>
            <person name="Riley R."/>
            <person name="Lipzen A."/>
            <person name="Clum A."/>
            <person name="Drula E."/>
            <person name="Henrissat B."/>
            <person name="Kohler A."/>
            <person name="Grigoriev I.V."/>
            <person name="Martin F.M."/>
            <person name="Hacquard S."/>
        </authorList>
    </citation>
    <scope>NUCLEOTIDE SEQUENCE [LARGE SCALE GENOMIC DNA]</scope>
    <source>
        <strain evidence="2 3">MPI-CAGE-CH-0241</strain>
    </source>
</reference>
<feature type="compositionally biased region" description="Basic and acidic residues" evidence="1">
    <location>
        <begin position="83"/>
        <end position="93"/>
    </location>
</feature>
<evidence type="ECO:0000256" key="1">
    <source>
        <dbReference type="SAM" id="MobiDB-lite"/>
    </source>
</evidence>
<protein>
    <submittedName>
        <fullName evidence="2">Uncharacterized protein</fullName>
    </submittedName>
</protein>
<organism evidence="2 3">
    <name type="scientific">Thelonectria olida</name>
    <dbReference type="NCBI Taxonomy" id="1576542"/>
    <lineage>
        <taxon>Eukaryota</taxon>
        <taxon>Fungi</taxon>
        <taxon>Dikarya</taxon>
        <taxon>Ascomycota</taxon>
        <taxon>Pezizomycotina</taxon>
        <taxon>Sordariomycetes</taxon>
        <taxon>Hypocreomycetidae</taxon>
        <taxon>Hypocreales</taxon>
        <taxon>Nectriaceae</taxon>
        <taxon>Thelonectria</taxon>
    </lineage>
</organism>
<name>A0A9P8VQJ2_9HYPO</name>
<gene>
    <name evidence="2" type="ORF">B0T10DRAFT_467193</name>
</gene>
<evidence type="ECO:0000313" key="2">
    <source>
        <dbReference type="EMBL" id="KAH6869583.1"/>
    </source>
</evidence>